<evidence type="ECO:0000313" key="5">
    <source>
        <dbReference type="Proteomes" id="UP000034805"/>
    </source>
</evidence>
<accession>A0A0P7VC52</accession>
<feature type="chain" id="PRO_5006143680" description="Podoplanin-like" evidence="3">
    <location>
        <begin position="22"/>
        <end position="191"/>
    </location>
</feature>
<reference evidence="4 5" key="1">
    <citation type="submission" date="2015-08" db="EMBL/GenBank/DDBJ databases">
        <title>The genome of the Asian arowana (Scleropages formosus).</title>
        <authorList>
            <person name="Tan M.H."/>
            <person name="Gan H.M."/>
            <person name="Croft L.J."/>
            <person name="Austin C.M."/>
        </authorList>
    </citation>
    <scope>NUCLEOTIDE SEQUENCE [LARGE SCALE GENOMIC DNA]</scope>
    <source>
        <strain evidence="4">Aro1</strain>
    </source>
</reference>
<evidence type="ECO:0000256" key="3">
    <source>
        <dbReference type="SAM" id="SignalP"/>
    </source>
</evidence>
<keyword evidence="2" id="KW-0472">Membrane</keyword>
<protein>
    <recommendedName>
        <fullName evidence="6">Podoplanin-like</fullName>
    </recommendedName>
</protein>
<feature type="transmembrane region" description="Helical" evidence="2">
    <location>
        <begin position="162"/>
        <end position="184"/>
    </location>
</feature>
<name>A0A0P7VC52_SCLFO</name>
<feature type="compositionally biased region" description="Polar residues" evidence="1">
    <location>
        <begin position="93"/>
        <end position="105"/>
    </location>
</feature>
<feature type="region of interest" description="Disordered" evidence="1">
    <location>
        <begin position="65"/>
        <end position="105"/>
    </location>
</feature>
<keyword evidence="3" id="KW-0732">Signal</keyword>
<evidence type="ECO:0000256" key="2">
    <source>
        <dbReference type="SAM" id="Phobius"/>
    </source>
</evidence>
<feature type="region of interest" description="Disordered" evidence="1">
    <location>
        <begin position="117"/>
        <end position="139"/>
    </location>
</feature>
<organism evidence="4 5">
    <name type="scientific">Scleropages formosus</name>
    <name type="common">Asian bonytongue</name>
    <name type="synonym">Osteoglossum formosum</name>
    <dbReference type="NCBI Taxonomy" id="113540"/>
    <lineage>
        <taxon>Eukaryota</taxon>
        <taxon>Metazoa</taxon>
        <taxon>Chordata</taxon>
        <taxon>Craniata</taxon>
        <taxon>Vertebrata</taxon>
        <taxon>Euteleostomi</taxon>
        <taxon>Actinopterygii</taxon>
        <taxon>Neopterygii</taxon>
        <taxon>Teleostei</taxon>
        <taxon>Osteoglossocephala</taxon>
        <taxon>Osteoglossomorpha</taxon>
        <taxon>Osteoglossiformes</taxon>
        <taxon>Osteoglossidae</taxon>
        <taxon>Scleropages</taxon>
    </lineage>
</organism>
<dbReference type="EMBL" id="JARO02002408">
    <property type="protein sequence ID" value="KPP72718.1"/>
    <property type="molecule type" value="Genomic_DNA"/>
</dbReference>
<evidence type="ECO:0000256" key="1">
    <source>
        <dbReference type="SAM" id="MobiDB-lite"/>
    </source>
</evidence>
<keyword evidence="2" id="KW-1133">Transmembrane helix</keyword>
<evidence type="ECO:0008006" key="6">
    <source>
        <dbReference type="Google" id="ProtNLM"/>
    </source>
</evidence>
<feature type="signal peptide" evidence="3">
    <location>
        <begin position="1"/>
        <end position="21"/>
    </location>
</feature>
<sequence length="191" mass="19444">MIQTLLLLMVLTGPLHGIARASTIVAPTSPAVSAAASEESALSAATKTAEEEDTKATSQVMEITSRSVTEQPMGVSTESSTDGQTEGQRETTMDSTSGTGEVPSMFSTTAVPHAAEGPAVTEAPLSDAHTTPAEDTGTKEELLLMPTVLVEETEGALTTGQVVGIAVGALLALAIVVAVAAMAVRRMGQYS</sequence>
<proteinExistence type="predicted"/>
<dbReference type="Proteomes" id="UP000034805">
    <property type="component" value="Unassembled WGS sequence"/>
</dbReference>
<dbReference type="AlphaFoldDB" id="A0A0P7VC52"/>
<evidence type="ECO:0000313" key="4">
    <source>
        <dbReference type="EMBL" id="KPP72718.1"/>
    </source>
</evidence>
<feature type="compositionally biased region" description="Polar residues" evidence="1">
    <location>
        <begin position="65"/>
        <end position="86"/>
    </location>
</feature>
<gene>
    <name evidence="4" type="ORF">Z043_108254</name>
</gene>
<keyword evidence="2" id="KW-0812">Transmembrane</keyword>
<comment type="caution">
    <text evidence="4">The sequence shown here is derived from an EMBL/GenBank/DDBJ whole genome shotgun (WGS) entry which is preliminary data.</text>
</comment>